<feature type="compositionally biased region" description="Basic and acidic residues" evidence="1">
    <location>
        <begin position="44"/>
        <end position="73"/>
    </location>
</feature>
<feature type="compositionally biased region" description="Polar residues" evidence="1">
    <location>
        <begin position="97"/>
        <end position="107"/>
    </location>
</feature>
<feature type="compositionally biased region" description="Low complexity" evidence="1">
    <location>
        <begin position="11"/>
        <end position="27"/>
    </location>
</feature>
<keyword evidence="3" id="KW-1185">Reference proteome</keyword>
<dbReference type="InterPro" id="IPR040412">
    <property type="entry name" value="At1g65710-like"/>
</dbReference>
<evidence type="ECO:0000256" key="1">
    <source>
        <dbReference type="SAM" id="MobiDB-lite"/>
    </source>
</evidence>
<name>A0AAN9LC58_PHACN</name>
<feature type="region of interest" description="Disordered" evidence="1">
    <location>
        <begin position="653"/>
        <end position="699"/>
    </location>
</feature>
<feature type="compositionally biased region" description="Basic and acidic residues" evidence="1">
    <location>
        <begin position="85"/>
        <end position="96"/>
    </location>
</feature>
<protein>
    <submittedName>
        <fullName evidence="2">Uncharacterized protein</fullName>
    </submittedName>
</protein>
<feature type="compositionally biased region" description="Basic residues" evidence="1">
    <location>
        <begin position="457"/>
        <end position="467"/>
    </location>
</feature>
<feature type="compositionally biased region" description="Low complexity" evidence="1">
    <location>
        <begin position="320"/>
        <end position="331"/>
    </location>
</feature>
<feature type="compositionally biased region" description="Polar residues" evidence="1">
    <location>
        <begin position="334"/>
        <end position="345"/>
    </location>
</feature>
<feature type="compositionally biased region" description="Low complexity" evidence="1">
    <location>
        <begin position="261"/>
        <end position="275"/>
    </location>
</feature>
<organism evidence="2 3">
    <name type="scientific">Phaseolus coccineus</name>
    <name type="common">Scarlet runner bean</name>
    <name type="synonym">Phaseolus multiflorus</name>
    <dbReference type="NCBI Taxonomy" id="3886"/>
    <lineage>
        <taxon>Eukaryota</taxon>
        <taxon>Viridiplantae</taxon>
        <taxon>Streptophyta</taxon>
        <taxon>Embryophyta</taxon>
        <taxon>Tracheophyta</taxon>
        <taxon>Spermatophyta</taxon>
        <taxon>Magnoliopsida</taxon>
        <taxon>eudicotyledons</taxon>
        <taxon>Gunneridae</taxon>
        <taxon>Pentapetalae</taxon>
        <taxon>rosids</taxon>
        <taxon>fabids</taxon>
        <taxon>Fabales</taxon>
        <taxon>Fabaceae</taxon>
        <taxon>Papilionoideae</taxon>
        <taxon>50 kb inversion clade</taxon>
        <taxon>NPAAA clade</taxon>
        <taxon>indigoferoid/millettioid clade</taxon>
        <taxon>Phaseoleae</taxon>
        <taxon>Phaseolus</taxon>
    </lineage>
</organism>
<reference evidence="2 3" key="1">
    <citation type="submission" date="2024-01" db="EMBL/GenBank/DDBJ databases">
        <title>The genomes of 5 underutilized Papilionoideae crops provide insights into root nodulation and disease resistanc.</title>
        <authorList>
            <person name="Jiang F."/>
        </authorList>
    </citation>
    <scope>NUCLEOTIDE SEQUENCE [LARGE SCALE GENOMIC DNA]</scope>
    <source>
        <strain evidence="2">JINMINGXINNONG_FW02</strain>
        <tissue evidence="2">Leaves</tissue>
    </source>
</reference>
<feature type="compositionally biased region" description="Polar residues" evidence="1">
    <location>
        <begin position="382"/>
        <end position="392"/>
    </location>
</feature>
<feature type="compositionally biased region" description="Polar residues" evidence="1">
    <location>
        <begin position="610"/>
        <end position="627"/>
    </location>
</feature>
<dbReference type="EMBL" id="JAYMYR010000011">
    <property type="protein sequence ID" value="KAK7333076.1"/>
    <property type="molecule type" value="Genomic_DNA"/>
</dbReference>
<comment type="caution">
    <text evidence="2">The sequence shown here is derived from an EMBL/GenBank/DDBJ whole genome shotgun (WGS) entry which is preliminary data.</text>
</comment>
<feature type="region of interest" description="Disordered" evidence="1">
    <location>
        <begin position="1"/>
        <end position="73"/>
    </location>
</feature>
<dbReference type="PANTHER" id="PTHR34367">
    <property type="entry name" value="OS02G0734667 PROTEIN"/>
    <property type="match status" value="1"/>
</dbReference>
<gene>
    <name evidence="2" type="ORF">VNO80_29837</name>
</gene>
<feature type="compositionally biased region" description="Low complexity" evidence="1">
    <location>
        <begin position="628"/>
        <end position="637"/>
    </location>
</feature>
<dbReference type="AlphaFoldDB" id="A0AAN9LC58"/>
<sequence>MGACLSKKKGSSTSTSSPLAATKSASAVAELKNPSVVGVNVSKPKLETDPEVKLKKENSKKVEEKHEAVPEVEGHVKKEIFIIKHRKSHDDRERNSKSPPCTTQQNVTTEAMGDITAQPAATNMGVVAVRTSSCTKEEVDAILIQCGRLSRSSSGNAVAASGEHRRKYSGSKRSYDFDHCDNDTISNDENSKKANANESNSDLCEDERHQHRLRHRQSPSPRPSSQERRRRTPSRERDQQQRSSSRERRVSRSPGRRSSENTHANARNNSNTSSRPGKMVSVPATVSSLVMDKSNNNGGGGESAATTGIKRITVKRNVGAASPRSQSPARANGNAANASKAFNENQQPPSLSRSSSRKAEQSPYKRNPLSEIEPNSLAFPHSTANNNSSRVQNRPKKEFETEAIQRTNSSRTALDKGMTVTHNTKVQPEGDIKVQSSITDNVVVKTMVPSGLDNLKPHKLTRSRSSRRSQDLDLNPEALLNPPQSYASLLLEDIQNFHQKSTPPVSLPACVTKACSILEAVAELNSNTNLNFGGAEDRRSPPAFQCSRNDYNVPLTANDYGKREPDAEDPVVESMLVFNDDDVMESSLHKYVTVNRGGSVGGVDMEDQESSGSNSFTVGNGQQQWGISSSSWEPSSVESRDCWTSRLNYSREEGQKSPLGLEGSVSSETGCDVDGARKKLNSNGRECDHQHGSGIGRGRLGANKVLHAIPFVTASAPT</sequence>
<feature type="compositionally biased region" description="Basic residues" evidence="1">
    <location>
        <begin position="1"/>
        <end position="10"/>
    </location>
</feature>
<feature type="compositionally biased region" description="Basic and acidic residues" evidence="1">
    <location>
        <begin position="233"/>
        <end position="250"/>
    </location>
</feature>
<feature type="region of interest" description="Disordered" evidence="1">
    <location>
        <begin position="85"/>
        <end position="107"/>
    </location>
</feature>
<feature type="region of interest" description="Disordered" evidence="1">
    <location>
        <begin position="449"/>
        <end position="479"/>
    </location>
</feature>
<feature type="compositionally biased region" description="Basic and acidic residues" evidence="1">
    <location>
        <begin position="173"/>
        <end position="182"/>
    </location>
</feature>
<dbReference type="PANTHER" id="PTHR34367:SF1">
    <property type="entry name" value="OS04G0528600 PROTEIN"/>
    <property type="match status" value="1"/>
</dbReference>
<evidence type="ECO:0000313" key="3">
    <source>
        <dbReference type="Proteomes" id="UP001374584"/>
    </source>
</evidence>
<dbReference type="Proteomes" id="UP001374584">
    <property type="component" value="Unassembled WGS sequence"/>
</dbReference>
<feature type="region of interest" description="Disordered" evidence="1">
    <location>
        <begin position="598"/>
        <end position="637"/>
    </location>
</feature>
<proteinExistence type="predicted"/>
<feature type="region of interest" description="Disordered" evidence="1">
    <location>
        <begin position="147"/>
        <end position="407"/>
    </location>
</feature>
<accession>A0AAN9LC58</accession>
<evidence type="ECO:0000313" key="2">
    <source>
        <dbReference type="EMBL" id="KAK7333076.1"/>
    </source>
</evidence>